<dbReference type="InterPro" id="IPR006645">
    <property type="entry name" value="NGN-like_dom"/>
</dbReference>
<evidence type="ECO:0000256" key="3">
    <source>
        <dbReference type="ARBA" id="ARBA00023163"/>
    </source>
</evidence>
<reference evidence="5" key="1">
    <citation type="submission" date="2020-06" db="EMBL/GenBank/DDBJ databases">
        <title>Legume-microbial interactions unlock mineral nutrients during tropical forest succession.</title>
        <authorList>
            <person name="Epihov D.Z."/>
        </authorList>
    </citation>
    <scope>NUCLEOTIDE SEQUENCE [LARGE SCALE GENOMIC DNA]</scope>
    <source>
        <strain evidence="5">Pan2503</strain>
    </source>
</reference>
<dbReference type="EMBL" id="JACDQQ010000830">
    <property type="protein sequence ID" value="MBA0085035.1"/>
    <property type="molecule type" value="Genomic_DNA"/>
</dbReference>
<keyword evidence="6" id="KW-1185">Reference proteome</keyword>
<dbReference type="GO" id="GO:0031564">
    <property type="term" value="P:transcription antitermination"/>
    <property type="evidence" value="ECO:0007669"/>
    <property type="project" value="UniProtKB-KW"/>
</dbReference>
<dbReference type="NCBIfam" id="NF033644">
    <property type="entry name" value="antiterm_UpxY"/>
    <property type="match status" value="1"/>
</dbReference>
<dbReference type="Proteomes" id="UP000567293">
    <property type="component" value="Unassembled WGS sequence"/>
</dbReference>
<evidence type="ECO:0000256" key="2">
    <source>
        <dbReference type="ARBA" id="ARBA00023015"/>
    </source>
</evidence>
<evidence type="ECO:0000256" key="1">
    <source>
        <dbReference type="ARBA" id="ARBA00022814"/>
    </source>
</evidence>
<evidence type="ECO:0000313" key="6">
    <source>
        <dbReference type="Proteomes" id="UP000567293"/>
    </source>
</evidence>
<dbReference type="Pfam" id="PF02357">
    <property type="entry name" value="NusG"/>
    <property type="match status" value="1"/>
</dbReference>
<dbReference type="GO" id="GO:0006354">
    <property type="term" value="P:DNA-templated transcription elongation"/>
    <property type="evidence" value="ECO:0007669"/>
    <property type="project" value="InterPro"/>
</dbReference>
<feature type="domain" description="NusG-like N-terminal" evidence="4">
    <location>
        <begin position="27"/>
        <end position="124"/>
    </location>
</feature>
<comment type="caution">
    <text evidence="5">The sequence shown here is derived from an EMBL/GenBank/DDBJ whole genome shotgun (WGS) entry which is preliminary data.</text>
</comment>
<sequence>MAANALTMAGTLTNSADVMNSLVNEGAARWYAAYTSANHEKRVAEQLGIREVEYFLPLYASVRQWKDRRVELKLPLFPGYVFVRIALLESLRVLQVPGVARLVGFGGVPTALPEEEMAALRTGLECGVRAQPHPFLRRGRHARIKAGPLAGLQGILVRRKNRARFILSVELIQRSVVVEVDEADLEPA</sequence>
<dbReference type="PANTHER" id="PTHR30265:SF4">
    <property type="entry name" value="KOW MOTIF FAMILY PROTEIN, EXPRESSED"/>
    <property type="match status" value="1"/>
</dbReference>
<dbReference type="SMART" id="SM00738">
    <property type="entry name" value="NGN"/>
    <property type="match status" value="1"/>
</dbReference>
<keyword evidence="1" id="KW-0889">Transcription antitermination</keyword>
<organism evidence="5 6">
    <name type="scientific">Candidatus Acidiferrum panamense</name>
    <dbReference type="NCBI Taxonomy" id="2741543"/>
    <lineage>
        <taxon>Bacteria</taxon>
        <taxon>Pseudomonadati</taxon>
        <taxon>Acidobacteriota</taxon>
        <taxon>Terriglobia</taxon>
        <taxon>Candidatus Acidiferrales</taxon>
        <taxon>Candidatus Acidiferrum</taxon>
    </lineage>
</organism>
<dbReference type="SUPFAM" id="SSF82679">
    <property type="entry name" value="N-utilization substance G protein NusG, N-terminal domain"/>
    <property type="match status" value="1"/>
</dbReference>
<dbReference type="CDD" id="cd09893">
    <property type="entry name" value="NGN_SP_TaA"/>
    <property type="match status" value="1"/>
</dbReference>
<keyword evidence="2" id="KW-0805">Transcription regulation</keyword>
<dbReference type="InterPro" id="IPR036735">
    <property type="entry name" value="NGN_dom_sf"/>
</dbReference>
<dbReference type="SUPFAM" id="SSF50104">
    <property type="entry name" value="Translation proteins SH3-like domain"/>
    <property type="match status" value="1"/>
</dbReference>
<dbReference type="AlphaFoldDB" id="A0A7V8SW81"/>
<name>A0A7V8SW81_9BACT</name>
<keyword evidence="3" id="KW-0804">Transcription</keyword>
<evidence type="ECO:0000259" key="4">
    <source>
        <dbReference type="SMART" id="SM00738"/>
    </source>
</evidence>
<proteinExistence type="predicted"/>
<protein>
    <submittedName>
        <fullName evidence="5">UpxY family transcription antiterminator</fullName>
    </submittedName>
</protein>
<dbReference type="InterPro" id="IPR008991">
    <property type="entry name" value="Translation_prot_SH3-like_sf"/>
</dbReference>
<dbReference type="Gene3D" id="3.30.70.940">
    <property type="entry name" value="NusG, N-terminal domain"/>
    <property type="match status" value="1"/>
</dbReference>
<evidence type="ECO:0000313" key="5">
    <source>
        <dbReference type="EMBL" id="MBA0085035.1"/>
    </source>
</evidence>
<gene>
    <name evidence="5" type="ORF">HRJ53_08565</name>
</gene>
<dbReference type="InterPro" id="IPR043425">
    <property type="entry name" value="NusG-like"/>
</dbReference>
<accession>A0A7V8SW81</accession>
<dbReference type="PANTHER" id="PTHR30265">
    <property type="entry name" value="RHO-INTERACTING TRANSCRIPTION TERMINATION FACTOR NUSG"/>
    <property type="match status" value="1"/>
</dbReference>